<dbReference type="Pfam" id="PF13354">
    <property type="entry name" value="Beta-lactamase2"/>
    <property type="match status" value="1"/>
</dbReference>
<dbReference type="InterPro" id="IPR000871">
    <property type="entry name" value="Beta-lactam_class-A"/>
</dbReference>
<dbReference type="PANTHER" id="PTHR35333">
    <property type="entry name" value="BETA-LACTAMASE"/>
    <property type="match status" value="1"/>
</dbReference>
<evidence type="ECO:0000256" key="1">
    <source>
        <dbReference type="ARBA" id="ARBA00009009"/>
    </source>
</evidence>
<dbReference type="PROSITE" id="PS00146">
    <property type="entry name" value="BETA_LACTAMASE_A"/>
    <property type="match status" value="1"/>
</dbReference>
<evidence type="ECO:0000256" key="5">
    <source>
        <dbReference type="ARBA" id="ARBA00023251"/>
    </source>
</evidence>
<dbReference type="STRING" id="59843.A3958_08670"/>
<comment type="similarity">
    <text evidence="1 6">Belongs to the class-A beta-lactamase family.</text>
</comment>
<keyword evidence="3" id="KW-0732">Signal</keyword>
<keyword evidence="9" id="KW-1185">Reference proteome</keyword>
<dbReference type="OrthoDB" id="9784149at2"/>
<dbReference type="InterPro" id="IPR023650">
    <property type="entry name" value="Beta-lactam_class-A_AS"/>
</dbReference>
<sequence>MNKSYNAIFGPHIIKMAQLMFIFALISLSGCTKADVAPPVAPTENTPQTAPAALADPDFVQLESKFSARLGVYAIDTGTERIVAYRPDERFAYASTFKALAAGAVLQQNSMDTLDKVITYTSKDLVTYSPITEKNVNTGMTLRELSEAAIRYSDNTAGNLLLKELGGPDGFRTALKQAGDNVTNPERFETDLNEAIPGDNRDTSTPRALATTLQAYTVGDELPTDKRTLLIDWLKGNTTGDKLIRMAVPEGWEVGDKTGAGGYGTRNDIAVIWPPNKEPIVIAILSSRDIPDATYDDALIAQAAKVALDALK</sequence>
<organism evidence="8 9">
    <name type="scientific">Paenibacillus glucanolyticus</name>
    <dbReference type="NCBI Taxonomy" id="59843"/>
    <lineage>
        <taxon>Bacteria</taxon>
        <taxon>Bacillati</taxon>
        <taxon>Bacillota</taxon>
        <taxon>Bacilli</taxon>
        <taxon>Bacillales</taxon>
        <taxon>Paenibacillaceae</taxon>
        <taxon>Paenibacillus</taxon>
    </lineage>
</organism>
<dbReference type="NCBIfam" id="NF012167">
    <property type="entry name" value="classA_firm"/>
    <property type="match status" value="1"/>
</dbReference>
<comment type="caution">
    <text evidence="8">The sequence shown here is derived from an EMBL/GenBank/DDBJ whole genome shotgun (WGS) entry which is preliminary data.</text>
</comment>
<evidence type="ECO:0000256" key="2">
    <source>
        <dbReference type="ARBA" id="ARBA00012865"/>
    </source>
</evidence>
<dbReference type="EC" id="3.5.2.6" evidence="2 6"/>
<name>A0A163IPJ8_9BACL</name>
<evidence type="ECO:0000256" key="3">
    <source>
        <dbReference type="ARBA" id="ARBA00022729"/>
    </source>
</evidence>
<dbReference type="SUPFAM" id="SSF56601">
    <property type="entry name" value="beta-lactamase/transpeptidase-like"/>
    <property type="match status" value="1"/>
</dbReference>
<evidence type="ECO:0000313" key="8">
    <source>
        <dbReference type="EMBL" id="KZS46078.1"/>
    </source>
</evidence>
<dbReference type="PANTHER" id="PTHR35333:SF3">
    <property type="entry name" value="BETA-LACTAMASE-TYPE TRANSPEPTIDASE FOLD CONTAINING PROTEIN"/>
    <property type="match status" value="1"/>
</dbReference>
<accession>A0A163IPJ8</accession>
<dbReference type="GO" id="GO:0008800">
    <property type="term" value="F:beta-lactamase activity"/>
    <property type="evidence" value="ECO:0007669"/>
    <property type="project" value="UniProtKB-UniRule"/>
</dbReference>
<dbReference type="InterPro" id="IPR045155">
    <property type="entry name" value="Beta-lactam_cat"/>
</dbReference>
<evidence type="ECO:0000313" key="9">
    <source>
        <dbReference type="Proteomes" id="UP000076796"/>
    </source>
</evidence>
<dbReference type="GO" id="GO:0030655">
    <property type="term" value="P:beta-lactam antibiotic catabolic process"/>
    <property type="evidence" value="ECO:0007669"/>
    <property type="project" value="InterPro"/>
</dbReference>
<dbReference type="InterPro" id="IPR058139">
    <property type="entry name" value="BlaC_bacilli"/>
</dbReference>
<proteinExistence type="inferred from homology"/>
<dbReference type="InterPro" id="IPR012338">
    <property type="entry name" value="Beta-lactam/transpept-like"/>
</dbReference>
<dbReference type="PROSITE" id="PS51257">
    <property type="entry name" value="PROKAR_LIPOPROTEIN"/>
    <property type="match status" value="1"/>
</dbReference>
<comment type="catalytic activity">
    <reaction evidence="6">
        <text>a beta-lactam + H2O = a substituted beta-amino acid</text>
        <dbReference type="Rhea" id="RHEA:20401"/>
        <dbReference type="ChEBI" id="CHEBI:15377"/>
        <dbReference type="ChEBI" id="CHEBI:35627"/>
        <dbReference type="ChEBI" id="CHEBI:140347"/>
        <dbReference type="EC" id="3.5.2.6"/>
    </reaction>
</comment>
<dbReference type="EMBL" id="LWMH01000001">
    <property type="protein sequence ID" value="KZS46078.1"/>
    <property type="molecule type" value="Genomic_DNA"/>
</dbReference>
<dbReference type="PRINTS" id="PR00118">
    <property type="entry name" value="BLACTAMASEA"/>
</dbReference>
<feature type="domain" description="Beta-lactamase class A catalytic" evidence="7">
    <location>
        <begin position="71"/>
        <end position="285"/>
    </location>
</feature>
<protein>
    <recommendedName>
        <fullName evidence="2 6">Beta-lactamase</fullName>
        <ecNumber evidence="2 6">3.5.2.6</ecNumber>
    </recommendedName>
</protein>
<evidence type="ECO:0000256" key="4">
    <source>
        <dbReference type="ARBA" id="ARBA00022801"/>
    </source>
</evidence>
<evidence type="ECO:0000256" key="6">
    <source>
        <dbReference type="RuleBase" id="RU361140"/>
    </source>
</evidence>
<dbReference type="GO" id="GO:0046677">
    <property type="term" value="P:response to antibiotic"/>
    <property type="evidence" value="ECO:0007669"/>
    <property type="project" value="UniProtKB-UniRule"/>
</dbReference>
<reference evidence="8" key="1">
    <citation type="journal article" date="2016" name="Genome Announc.">
        <title>Draft genomes of two strains of Paenibacillus glucanolyticus with capability to degrade lignocellulose.</title>
        <authorList>
            <person name="Mathews S.L."/>
            <person name="Pawlak J."/>
            <person name="Grunden A.M."/>
        </authorList>
    </citation>
    <scope>NUCLEOTIDE SEQUENCE [LARGE SCALE GENOMIC DNA]</scope>
    <source>
        <strain evidence="8">SLM1</strain>
    </source>
</reference>
<gene>
    <name evidence="8" type="ORF">AWU65_09150</name>
</gene>
<dbReference type="Proteomes" id="UP000076796">
    <property type="component" value="Unassembled WGS sequence"/>
</dbReference>
<keyword evidence="4 6" id="KW-0378">Hydrolase</keyword>
<keyword evidence="5 6" id="KW-0046">Antibiotic resistance</keyword>
<evidence type="ECO:0000259" key="7">
    <source>
        <dbReference type="Pfam" id="PF13354"/>
    </source>
</evidence>
<dbReference type="Gene3D" id="3.40.710.10">
    <property type="entry name" value="DD-peptidase/beta-lactamase superfamily"/>
    <property type="match status" value="1"/>
</dbReference>
<dbReference type="NCBIfam" id="NF033103">
    <property type="entry name" value="bla_class_A"/>
    <property type="match status" value="1"/>
</dbReference>
<dbReference type="AlphaFoldDB" id="A0A163IPJ8"/>